<organism evidence="2 3">
    <name type="scientific">Aldrovandia affinis</name>
    <dbReference type="NCBI Taxonomy" id="143900"/>
    <lineage>
        <taxon>Eukaryota</taxon>
        <taxon>Metazoa</taxon>
        <taxon>Chordata</taxon>
        <taxon>Craniata</taxon>
        <taxon>Vertebrata</taxon>
        <taxon>Euteleostomi</taxon>
        <taxon>Actinopterygii</taxon>
        <taxon>Neopterygii</taxon>
        <taxon>Teleostei</taxon>
        <taxon>Notacanthiformes</taxon>
        <taxon>Halosauridae</taxon>
        <taxon>Aldrovandia</taxon>
    </lineage>
</organism>
<proteinExistence type="predicted"/>
<keyword evidence="3" id="KW-1185">Reference proteome</keyword>
<gene>
    <name evidence="2" type="ORF">AAFF_G00288900</name>
</gene>
<comment type="caution">
    <text evidence="2">The sequence shown here is derived from an EMBL/GenBank/DDBJ whole genome shotgun (WGS) entry which is preliminary data.</text>
</comment>
<reference evidence="2" key="1">
    <citation type="journal article" date="2023" name="Science">
        <title>Genome structures resolve the early diversification of teleost fishes.</title>
        <authorList>
            <person name="Parey E."/>
            <person name="Louis A."/>
            <person name="Montfort J."/>
            <person name="Bouchez O."/>
            <person name="Roques C."/>
            <person name="Iampietro C."/>
            <person name="Lluch J."/>
            <person name="Castinel A."/>
            <person name="Donnadieu C."/>
            <person name="Desvignes T."/>
            <person name="Floi Bucao C."/>
            <person name="Jouanno E."/>
            <person name="Wen M."/>
            <person name="Mejri S."/>
            <person name="Dirks R."/>
            <person name="Jansen H."/>
            <person name="Henkel C."/>
            <person name="Chen W.J."/>
            <person name="Zahm M."/>
            <person name="Cabau C."/>
            <person name="Klopp C."/>
            <person name="Thompson A.W."/>
            <person name="Robinson-Rechavi M."/>
            <person name="Braasch I."/>
            <person name="Lecointre G."/>
            <person name="Bobe J."/>
            <person name="Postlethwait J.H."/>
            <person name="Berthelot C."/>
            <person name="Roest Crollius H."/>
            <person name="Guiguen Y."/>
        </authorList>
    </citation>
    <scope>NUCLEOTIDE SEQUENCE</scope>
    <source>
        <strain evidence="2">NC1722</strain>
    </source>
</reference>
<dbReference type="EMBL" id="JAINUG010000040">
    <property type="protein sequence ID" value="KAJ8407214.1"/>
    <property type="molecule type" value="Genomic_DNA"/>
</dbReference>
<evidence type="ECO:0000313" key="3">
    <source>
        <dbReference type="Proteomes" id="UP001221898"/>
    </source>
</evidence>
<protein>
    <submittedName>
        <fullName evidence="2">Uncharacterized protein</fullName>
    </submittedName>
</protein>
<sequence>MPASLHPKPEAGVWNPLFMPVDGDHDVAEENEQGRSGPPERGTPLPLGDWPTDVPPHGCARVLSMDSSARR</sequence>
<name>A0AAD7SQT9_9TELE</name>
<evidence type="ECO:0000256" key="1">
    <source>
        <dbReference type="SAM" id="MobiDB-lite"/>
    </source>
</evidence>
<feature type="region of interest" description="Disordered" evidence="1">
    <location>
        <begin position="1"/>
        <end position="56"/>
    </location>
</feature>
<dbReference type="AlphaFoldDB" id="A0AAD7SQT9"/>
<evidence type="ECO:0000313" key="2">
    <source>
        <dbReference type="EMBL" id="KAJ8407214.1"/>
    </source>
</evidence>
<dbReference type="Proteomes" id="UP001221898">
    <property type="component" value="Unassembled WGS sequence"/>
</dbReference>
<accession>A0AAD7SQT9</accession>